<dbReference type="EMBL" id="JANBUJ010000516">
    <property type="protein sequence ID" value="KAJ2771570.1"/>
    <property type="molecule type" value="Genomic_DNA"/>
</dbReference>
<dbReference type="Proteomes" id="UP001140234">
    <property type="component" value="Unassembled WGS sequence"/>
</dbReference>
<reference evidence="1" key="1">
    <citation type="submission" date="2022-07" db="EMBL/GenBank/DDBJ databases">
        <title>Phylogenomic reconstructions and comparative analyses of Kickxellomycotina fungi.</title>
        <authorList>
            <person name="Reynolds N.K."/>
            <person name="Stajich J.E."/>
            <person name="Barry K."/>
            <person name="Grigoriev I.V."/>
            <person name="Crous P."/>
            <person name="Smith M.E."/>
        </authorList>
    </citation>
    <scope>NUCLEOTIDE SEQUENCE</scope>
    <source>
        <strain evidence="1">CBS 109366</strain>
    </source>
</reference>
<name>A0ACC1K1R6_9FUNG</name>
<protein>
    <submittedName>
        <fullName evidence="1">Uncharacterized protein</fullName>
    </submittedName>
</protein>
<accession>A0ACC1K1R6</accession>
<gene>
    <name evidence="1" type="ORF">IWQ57_002154</name>
</gene>
<keyword evidence="2" id="KW-1185">Reference proteome</keyword>
<organism evidence="1 2">
    <name type="scientific">Coemansia nantahalensis</name>
    <dbReference type="NCBI Taxonomy" id="2789366"/>
    <lineage>
        <taxon>Eukaryota</taxon>
        <taxon>Fungi</taxon>
        <taxon>Fungi incertae sedis</taxon>
        <taxon>Zoopagomycota</taxon>
        <taxon>Kickxellomycotina</taxon>
        <taxon>Kickxellomycetes</taxon>
        <taxon>Kickxellales</taxon>
        <taxon>Kickxellaceae</taxon>
        <taxon>Coemansia</taxon>
    </lineage>
</organism>
<comment type="caution">
    <text evidence="1">The sequence shown here is derived from an EMBL/GenBank/DDBJ whole genome shotgun (WGS) entry which is preliminary data.</text>
</comment>
<proteinExistence type="predicted"/>
<evidence type="ECO:0000313" key="2">
    <source>
        <dbReference type="Proteomes" id="UP001140234"/>
    </source>
</evidence>
<evidence type="ECO:0000313" key="1">
    <source>
        <dbReference type="EMBL" id="KAJ2771570.1"/>
    </source>
</evidence>
<sequence>MFHPQPLHHAPPGHRSLPPIPSPSDFKGRVSFLAARHYNERRGRCDWEAVAAVLRVPLVECLQSFDPQLAGIALRQQGEDRPWAQEDIATLKEFTEAHFQRRMTVDDWVLTGKYMNICHSDCIAKMWSLNSFQMTPQLFAQITELRQAGLLWPTVCALLPADTGTPDIVRFAFASTTKSTVQKTKRPKAQFRISKHQHWTEDEDRQLLDLLARFDDGSDVDWNLISTTIGHSKNACRYRRILLQRSKKGRKSTSPRSESAATDTRA</sequence>